<dbReference type="STRING" id="36087.A0A077ZAC7"/>
<gene>
    <name evidence="1" type="ORF">TTRE_0000563301</name>
</gene>
<dbReference type="Proteomes" id="UP000030665">
    <property type="component" value="Unassembled WGS sequence"/>
</dbReference>
<reference evidence="1" key="2">
    <citation type="submission" date="2014-03" db="EMBL/GenBank/DDBJ databases">
        <title>The whipworm genome and dual-species transcriptomics of an intimate host-pathogen interaction.</title>
        <authorList>
            <person name="Foth B.J."/>
            <person name="Tsai I.J."/>
            <person name="Reid A.J."/>
            <person name="Bancroft A.J."/>
            <person name="Nichol S."/>
            <person name="Tracey A."/>
            <person name="Holroyd N."/>
            <person name="Cotton J.A."/>
            <person name="Stanley E.J."/>
            <person name="Zarowiecki M."/>
            <person name="Liu J.Z."/>
            <person name="Huckvale T."/>
            <person name="Cooper P.J."/>
            <person name="Grencis R.K."/>
            <person name="Berriman M."/>
        </authorList>
    </citation>
    <scope>NUCLEOTIDE SEQUENCE [LARGE SCALE GENOMIC DNA]</scope>
</reference>
<name>A0A077ZAC7_TRITR</name>
<accession>A0A077ZAC7</accession>
<protein>
    <submittedName>
        <fullName evidence="1">Uncharacterized protein</fullName>
    </submittedName>
</protein>
<keyword evidence="2" id="KW-1185">Reference proteome</keyword>
<dbReference type="EMBL" id="HG806150">
    <property type="protein sequence ID" value="CDW57342.1"/>
    <property type="molecule type" value="Genomic_DNA"/>
</dbReference>
<proteinExistence type="predicted"/>
<evidence type="ECO:0000313" key="1">
    <source>
        <dbReference type="EMBL" id="CDW57342.1"/>
    </source>
</evidence>
<organism evidence="1 2">
    <name type="scientific">Trichuris trichiura</name>
    <name type="common">Whipworm</name>
    <name type="synonym">Trichocephalus trichiurus</name>
    <dbReference type="NCBI Taxonomy" id="36087"/>
    <lineage>
        <taxon>Eukaryota</taxon>
        <taxon>Metazoa</taxon>
        <taxon>Ecdysozoa</taxon>
        <taxon>Nematoda</taxon>
        <taxon>Enoplea</taxon>
        <taxon>Dorylaimia</taxon>
        <taxon>Trichinellida</taxon>
        <taxon>Trichuridae</taxon>
        <taxon>Trichuris</taxon>
    </lineage>
</organism>
<dbReference type="OrthoDB" id="5918782at2759"/>
<dbReference type="AlphaFoldDB" id="A0A077ZAC7"/>
<evidence type="ECO:0000313" key="2">
    <source>
        <dbReference type="Proteomes" id="UP000030665"/>
    </source>
</evidence>
<sequence>MRAFENGSQGLLDREIRHLDYITSMQAERRHVSGKDNVVADALSREAYGAARTGPALSAKDIALAQSEDPELQWIKDHSSLRIERGPGCCLRITLYRLR</sequence>
<reference evidence="1" key="1">
    <citation type="submission" date="2014-01" db="EMBL/GenBank/DDBJ databases">
        <authorList>
            <person name="Aslett M."/>
        </authorList>
    </citation>
    <scope>NUCLEOTIDE SEQUENCE</scope>
</reference>